<sequence length="227" mass="24634">MSNPTNKYGLTAVPASAQDLLTNWDLDDETFLLACLLHDIGATEANITATRLSFEFFGGVLALRVLQNDTHEDKDEANLATILGMEMLNVDQLAALSARSRCSACICIRALNITASVPDTPDGCLPLWCLISVCVNMFCFKALTSLSLDQDLMARIIRGGRPQHRIWEDAGHAAMISPKGKVPGYTIVVPHTYLAPDLLNLPDEEYDSPNAASQATTRDLMAGFGVH</sequence>
<name>A0A1V6N9Q6_PENPO</name>
<keyword evidence="2" id="KW-1185">Reference proteome</keyword>
<dbReference type="AlphaFoldDB" id="A0A1V6N9Q6"/>
<gene>
    <name evidence="1" type="ORF">PENPOL_c017G03320</name>
</gene>
<dbReference type="EMBL" id="MDYM01000017">
    <property type="protein sequence ID" value="OQD61428.1"/>
    <property type="molecule type" value="Genomic_DNA"/>
</dbReference>
<evidence type="ECO:0000313" key="1">
    <source>
        <dbReference type="EMBL" id="OQD61428.1"/>
    </source>
</evidence>
<dbReference type="InterPro" id="IPR036265">
    <property type="entry name" value="HIT-like_sf"/>
</dbReference>
<dbReference type="OrthoDB" id="2262349at2759"/>
<organism evidence="1 2">
    <name type="scientific">Penicillium polonicum</name>
    <dbReference type="NCBI Taxonomy" id="60169"/>
    <lineage>
        <taxon>Eukaryota</taxon>
        <taxon>Fungi</taxon>
        <taxon>Dikarya</taxon>
        <taxon>Ascomycota</taxon>
        <taxon>Pezizomycotina</taxon>
        <taxon>Eurotiomycetes</taxon>
        <taxon>Eurotiomycetidae</taxon>
        <taxon>Eurotiales</taxon>
        <taxon>Aspergillaceae</taxon>
        <taxon>Penicillium</taxon>
    </lineage>
</organism>
<comment type="caution">
    <text evidence="1">The sequence shown here is derived from an EMBL/GenBank/DDBJ whole genome shotgun (WGS) entry which is preliminary data.</text>
</comment>
<evidence type="ECO:0008006" key="3">
    <source>
        <dbReference type="Google" id="ProtNLM"/>
    </source>
</evidence>
<accession>A0A1V6N9Q6</accession>
<dbReference type="STRING" id="60169.A0A1V6N9Q6"/>
<reference evidence="2" key="1">
    <citation type="journal article" date="2017" name="Nat. Microbiol.">
        <title>Global analysis of biosynthetic gene clusters reveals vast potential of secondary metabolite production in Penicillium species.</title>
        <authorList>
            <person name="Nielsen J.C."/>
            <person name="Grijseels S."/>
            <person name="Prigent S."/>
            <person name="Ji B."/>
            <person name="Dainat J."/>
            <person name="Nielsen K.F."/>
            <person name="Frisvad J.C."/>
            <person name="Workman M."/>
            <person name="Nielsen J."/>
        </authorList>
    </citation>
    <scope>NUCLEOTIDE SEQUENCE [LARGE SCALE GENOMIC DNA]</scope>
    <source>
        <strain evidence="2">IBT 4502</strain>
    </source>
</reference>
<protein>
    <recommendedName>
        <fullName evidence="3">HD domain-containing protein</fullName>
    </recommendedName>
</protein>
<dbReference type="Proteomes" id="UP000191408">
    <property type="component" value="Unassembled WGS sequence"/>
</dbReference>
<proteinExistence type="predicted"/>
<evidence type="ECO:0000313" key="2">
    <source>
        <dbReference type="Proteomes" id="UP000191408"/>
    </source>
</evidence>
<dbReference type="SUPFAM" id="SSF54197">
    <property type="entry name" value="HIT-like"/>
    <property type="match status" value="1"/>
</dbReference>